<evidence type="ECO:0000256" key="6">
    <source>
        <dbReference type="RuleBase" id="RU364054"/>
    </source>
</evidence>
<proteinExistence type="inferred from homology"/>
<dbReference type="Pfam" id="PF01619">
    <property type="entry name" value="Pro_dh"/>
    <property type="match status" value="1"/>
</dbReference>
<comment type="similarity">
    <text evidence="1 6">Belongs to the proline oxidase family.</text>
</comment>
<keyword evidence="6" id="KW-0285">Flavoprotein</keyword>
<dbReference type="SUPFAM" id="SSF47473">
    <property type="entry name" value="EF-hand"/>
    <property type="match status" value="1"/>
</dbReference>
<comment type="function">
    <text evidence="6">Converts proline to delta-1-pyrroline-5-carboxylate.</text>
</comment>
<evidence type="ECO:0000256" key="3">
    <source>
        <dbReference type="ARBA" id="ARBA00022837"/>
    </source>
</evidence>
<comment type="caution">
    <text evidence="8">The sequence shown here is derived from an EMBL/GenBank/DDBJ whole genome shotgun (WGS) entry which is preliminary data.</text>
</comment>
<dbReference type="PROSITE" id="PS50222">
    <property type="entry name" value="EF_HAND_2"/>
    <property type="match status" value="1"/>
</dbReference>
<evidence type="ECO:0000313" key="8">
    <source>
        <dbReference type="EMBL" id="GLI69454.1"/>
    </source>
</evidence>
<evidence type="ECO:0000313" key="9">
    <source>
        <dbReference type="Proteomes" id="UP001165090"/>
    </source>
</evidence>
<dbReference type="Gene3D" id="3.20.20.220">
    <property type="match status" value="2"/>
</dbReference>
<dbReference type="InterPro" id="IPR002872">
    <property type="entry name" value="Proline_DH_dom"/>
</dbReference>
<comment type="catalytic activity">
    <reaction evidence="6">
        <text>L-proline + a quinone = (S)-1-pyrroline-5-carboxylate + a quinol + H(+)</text>
        <dbReference type="Rhea" id="RHEA:23784"/>
        <dbReference type="ChEBI" id="CHEBI:15378"/>
        <dbReference type="ChEBI" id="CHEBI:17388"/>
        <dbReference type="ChEBI" id="CHEBI:24646"/>
        <dbReference type="ChEBI" id="CHEBI:60039"/>
        <dbReference type="ChEBI" id="CHEBI:132124"/>
        <dbReference type="EC" id="1.5.5.2"/>
    </reaction>
</comment>
<feature type="domain" description="EF-hand" evidence="7">
    <location>
        <begin position="361"/>
        <end position="396"/>
    </location>
</feature>
<dbReference type="PANTHER" id="PTHR13914:SF0">
    <property type="entry name" value="PROLINE DEHYDROGENASE 1, MITOCHONDRIAL"/>
    <property type="match status" value="1"/>
</dbReference>
<dbReference type="PROSITE" id="PS00018">
    <property type="entry name" value="EF_HAND_1"/>
    <property type="match status" value="1"/>
</dbReference>
<comment type="cofactor">
    <cofactor evidence="6">
        <name>FAD</name>
        <dbReference type="ChEBI" id="CHEBI:57692"/>
    </cofactor>
</comment>
<dbReference type="Proteomes" id="UP001165090">
    <property type="component" value="Unassembled WGS sequence"/>
</dbReference>
<dbReference type="EMBL" id="BSDZ01000086">
    <property type="protein sequence ID" value="GLI69454.1"/>
    <property type="molecule type" value="Genomic_DNA"/>
</dbReference>
<keyword evidence="6" id="KW-0274">FAD</keyword>
<dbReference type="InterPro" id="IPR011992">
    <property type="entry name" value="EF-hand-dom_pair"/>
</dbReference>
<dbReference type="InterPro" id="IPR029041">
    <property type="entry name" value="FAD-linked_oxidoreductase-like"/>
</dbReference>
<evidence type="ECO:0000259" key="7">
    <source>
        <dbReference type="PROSITE" id="PS50222"/>
    </source>
</evidence>
<evidence type="ECO:0000256" key="2">
    <source>
        <dbReference type="ARBA" id="ARBA00012695"/>
    </source>
</evidence>
<name>A0ABQ5SJ44_9CHLO</name>
<dbReference type="InterPro" id="IPR015659">
    <property type="entry name" value="Proline_oxidase"/>
</dbReference>
<accession>A0ABQ5SJ44</accession>
<gene>
    <name evidence="8" type="ORF">VaNZ11_014067</name>
</gene>
<protein>
    <recommendedName>
        <fullName evidence="2 6">Proline dehydrogenase</fullName>
        <ecNumber evidence="2 6">1.5.5.2</ecNumber>
    </recommendedName>
</protein>
<dbReference type="InterPro" id="IPR018247">
    <property type="entry name" value="EF_Hand_1_Ca_BS"/>
</dbReference>
<dbReference type="EC" id="1.5.5.2" evidence="2 6"/>
<keyword evidence="5 6" id="KW-0642">Proline metabolism</keyword>
<dbReference type="SUPFAM" id="SSF51730">
    <property type="entry name" value="FAD-linked oxidoreductase"/>
    <property type="match status" value="1"/>
</dbReference>
<evidence type="ECO:0000256" key="1">
    <source>
        <dbReference type="ARBA" id="ARBA00005869"/>
    </source>
</evidence>
<sequence>MLPASKRPGIALAAAAALAGVTTPAFEIGCSVASGATLRSAVLALIHGDVLCVANSSSFTATATATGGVTVRSFSAAAASSSPARAAAAMVTTAGPPSRDLLSASVTHISSVNPTFAAGGAATVSVLNEASRPHGSLGAGNEAGLGLDPRPSSQREFSNAATAATATSVLSFSDHRTVFEGQSTWRLLRAYGVLRICGFKPLVNHAEALLAISRRLVGEKATDTLVKSTFFAHFCAGEDVPEVRGTVDRLQAVGVGAILDYAAEDDVGPTTAAASKQAAPGAEPPLALEAASGLQAAQPSPRALGVVGRTYDYASEEQCDRHVDHFLAAIEMAALQPGRPAFAAIKMTALGNPELLQRASSAIRMLHGLFSRFDEDGSGFIDRQEFQRQWERLVGSGVGAAGALGAGGALASQAEGTFRWLDTEGTGKVDYVSWCQRLDLRHMPMLAARIAEGGGGDGASSQEVVEACLDGEEVKLMDALLGRLQRLVTAALRLDVRLMIDAEHTYFQPAIEHVTLRLMREHNRNGVARVLNTYQAYLVDSRDRLLRDMERARREGWVLGAKLVRGAYLHLERRRAQQLGLPSPVWASLEQTHANYDSCVEDLLAGVQQGRAEVLLGTHNQESVEAAVARMTAMGLPSSSPPGTPGVMFGQLLGMSDHLTLTLGKAGYRAYKYVPYGRVGQVMPYLLRRAAENQDIMKGSKQDLVMLRSELRSRAAVVLRLGTGAA</sequence>
<keyword evidence="3" id="KW-0106">Calcium</keyword>
<evidence type="ECO:0000256" key="4">
    <source>
        <dbReference type="ARBA" id="ARBA00023002"/>
    </source>
</evidence>
<reference evidence="8 9" key="1">
    <citation type="journal article" date="2023" name="IScience">
        <title>Expanded male sex-determining region conserved during the evolution of homothallism in the green alga Volvox.</title>
        <authorList>
            <person name="Yamamoto K."/>
            <person name="Matsuzaki R."/>
            <person name="Mahakham W."/>
            <person name="Heman W."/>
            <person name="Sekimoto H."/>
            <person name="Kawachi M."/>
            <person name="Minakuchi Y."/>
            <person name="Toyoda A."/>
            <person name="Nozaki H."/>
        </authorList>
    </citation>
    <scope>NUCLEOTIDE SEQUENCE [LARGE SCALE GENOMIC DNA]</scope>
    <source>
        <strain evidence="8 9">NIES-4468</strain>
    </source>
</reference>
<organism evidence="8 9">
    <name type="scientific">Volvox africanus</name>
    <dbReference type="NCBI Taxonomy" id="51714"/>
    <lineage>
        <taxon>Eukaryota</taxon>
        <taxon>Viridiplantae</taxon>
        <taxon>Chlorophyta</taxon>
        <taxon>core chlorophytes</taxon>
        <taxon>Chlorophyceae</taxon>
        <taxon>CS clade</taxon>
        <taxon>Chlamydomonadales</taxon>
        <taxon>Volvocaceae</taxon>
        <taxon>Volvox</taxon>
    </lineage>
</organism>
<keyword evidence="4 6" id="KW-0560">Oxidoreductase</keyword>
<dbReference type="PANTHER" id="PTHR13914">
    <property type="entry name" value="PROLINE OXIDASE"/>
    <property type="match status" value="1"/>
</dbReference>
<evidence type="ECO:0000256" key="5">
    <source>
        <dbReference type="ARBA" id="ARBA00023062"/>
    </source>
</evidence>
<keyword evidence="9" id="KW-1185">Reference proteome</keyword>
<dbReference type="InterPro" id="IPR002048">
    <property type="entry name" value="EF_hand_dom"/>
</dbReference>